<evidence type="ECO:0000313" key="3">
    <source>
        <dbReference type="EMBL" id="VEU58359.1"/>
    </source>
</evidence>
<dbReference type="InterPro" id="IPR006379">
    <property type="entry name" value="HAD-SF_hydro_IIB"/>
</dbReference>
<dbReference type="InterPro" id="IPR036412">
    <property type="entry name" value="HAD-like_sf"/>
</dbReference>
<dbReference type="Gene3D" id="3.30.1240.10">
    <property type="match status" value="1"/>
</dbReference>
<evidence type="ECO:0000256" key="1">
    <source>
        <dbReference type="ARBA" id="ARBA00001946"/>
    </source>
</evidence>
<dbReference type="GO" id="GO:0000287">
    <property type="term" value="F:magnesium ion binding"/>
    <property type="evidence" value="ECO:0007669"/>
    <property type="project" value="TreeGrafter"/>
</dbReference>
<dbReference type="Pfam" id="PF08282">
    <property type="entry name" value="Hydrolase_3"/>
    <property type="match status" value="1"/>
</dbReference>
<dbReference type="EC" id="3.1.3.23" evidence="3"/>
<dbReference type="PANTHER" id="PTHR10000:SF8">
    <property type="entry name" value="HAD SUPERFAMILY HYDROLASE-LIKE, TYPE 3"/>
    <property type="match status" value="1"/>
</dbReference>
<dbReference type="GO" id="GO:0005829">
    <property type="term" value="C:cytosol"/>
    <property type="evidence" value="ECO:0007669"/>
    <property type="project" value="TreeGrafter"/>
</dbReference>
<sequence>MKKIKDIVKIAAFDVDGTLLPNGHMRFSNNIRKMFQELREHKIVSVLATAREFATIGDFLEQLNPDYFIGANGTFIWDVQNKEFVYKKTLIKDEVIQLYRLIQDDVRGFSITDFNKVYKSPNVNLNSWFIRPFKDNYHDFDKEVLGTDDLYVITLNTEHPNEVSEKINKIIQENNFQMEVSAIWSKGIFVGPIAINKSNALSYLTNKLGLSLDNLIAFGDSENDYEMLKDAFYGVAMECAKQPIKEVAKDIALDCEYDGTYLKLKELEII</sequence>
<keyword evidence="3" id="KW-0808">Transferase</keyword>
<keyword evidence="3" id="KW-0378">Hydrolase</keyword>
<proteinExistence type="inferred from homology"/>
<dbReference type="Gene3D" id="3.40.50.1000">
    <property type="entry name" value="HAD superfamily/HAD-like"/>
    <property type="match status" value="1"/>
</dbReference>
<comment type="cofactor">
    <cofactor evidence="1">
        <name>Mg(2+)</name>
        <dbReference type="ChEBI" id="CHEBI:18420"/>
    </cofactor>
</comment>
<dbReference type="InterPro" id="IPR023214">
    <property type="entry name" value="HAD_sf"/>
</dbReference>
<evidence type="ECO:0000256" key="2">
    <source>
        <dbReference type="ARBA" id="ARBA00034778"/>
    </source>
</evidence>
<dbReference type="PANTHER" id="PTHR10000">
    <property type="entry name" value="PHOSPHOSERINE PHOSPHATASE"/>
    <property type="match status" value="1"/>
</dbReference>
<comment type="similarity">
    <text evidence="2">Belongs to the HAD-like hydrolase superfamily. Cof family.</text>
</comment>
<accession>A0A449A2A6</accession>
<organism evidence="3 4">
    <name type="scientific">Mycoplasmopsis gallinacea</name>
    <dbReference type="NCBI Taxonomy" id="29556"/>
    <lineage>
        <taxon>Bacteria</taxon>
        <taxon>Bacillati</taxon>
        <taxon>Mycoplasmatota</taxon>
        <taxon>Mycoplasmoidales</taxon>
        <taxon>Metamycoplasmataceae</taxon>
        <taxon>Mycoplasmopsis</taxon>
    </lineage>
</organism>
<dbReference type="NCBIfam" id="TIGR00099">
    <property type="entry name" value="Cof-subfamily"/>
    <property type="match status" value="1"/>
</dbReference>
<gene>
    <name evidence="3" type="primary">supH</name>
    <name evidence="3" type="ORF">NCTC10183_00117</name>
</gene>
<dbReference type="InterPro" id="IPR000150">
    <property type="entry name" value="Cof"/>
</dbReference>
<dbReference type="OrthoDB" id="388819at2"/>
<dbReference type="GO" id="GO:0050308">
    <property type="term" value="F:sugar-phosphatase activity"/>
    <property type="evidence" value="ECO:0007669"/>
    <property type="project" value="UniProtKB-EC"/>
</dbReference>
<dbReference type="PROSITE" id="PS01229">
    <property type="entry name" value="COF_2"/>
    <property type="match status" value="1"/>
</dbReference>
<keyword evidence="4" id="KW-1185">Reference proteome</keyword>
<dbReference type="NCBIfam" id="TIGR01484">
    <property type="entry name" value="HAD-SF-IIB"/>
    <property type="match status" value="1"/>
</dbReference>
<name>A0A449A2A6_9BACT</name>
<dbReference type="Proteomes" id="UP000290568">
    <property type="component" value="Chromosome"/>
</dbReference>
<evidence type="ECO:0000313" key="4">
    <source>
        <dbReference type="Proteomes" id="UP000290568"/>
    </source>
</evidence>
<dbReference type="EMBL" id="LR214950">
    <property type="protein sequence ID" value="VEU58359.1"/>
    <property type="molecule type" value="Genomic_DNA"/>
</dbReference>
<dbReference type="SUPFAM" id="SSF56784">
    <property type="entry name" value="HAD-like"/>
    <property type="match status" value="1"/>
</dbReference>
<dbReference type="AlphaFoldDB" id="A0A449A2A6"/>
<protein>
    <submittedName>
        <fullName evidence="3">Putative phosphotransferase</fullName>
        <ecNumber evidence="3">3.1.3.23</ecNumber>
    </submittedName>
</protein>
<dbReference type="GO" id="GO:0016740">
    <property type="term" value="F:transferase activity"/>
    <property type="evidence" value="ECO:0007669"/>
    <property type="project" value="UniProtKB-KW"/>
</dbReference>
<dbReference type="RefSeq" id="WP_129620041.1">
    <property type="nucleotide sequence ID" value="NZ_LR214950.1"/>
</dbReference>
<dbReference type="NCBIfam" id="NF045966">
    <property type="entry name" value="YcsE_rel_Pase"/>
    <property type="match status" value="1"/>
</dbReference>
<reference evidence="3 4" key="1">
    <citation type="submission" date="2019-01" db="EMBL/GenBank/DDBJ databases">
        <authorList>
            <consortium name="Pathogen Informatics"/>
        </authorList>
    </citation>
    <scope>NUCLEOTIDE SEQUENCE [LARGE SCALE GENOMIC DNA]</scope>
    <source>
        <strain evidence="3 4">NCTC10183</strain>
    </source>
</reference>